<name>A0A2V0NNS8_9CHLO</name>
<evidence type="ECO:0000256" key="11">
    <source>
        <dbReference type="SAM" id="MobiDB-lite"/>
    </source>
</evidence>
<dbReference type="GO" id="GO:0003684">
    <property type="term" value="F:damaged DNA binding"/>
    <property type="evidence" value="ECO:0007669"/>
    <property type="project" value="InterPro"/>
</dbReference>
<protein>
    <submittedName>
        <fullName evidence="13">ATP-dependent DNA helicase 2 subunit 1</fullName>
    </submittedName>
</protein>
<dbReference type="Gene3D" id="1.10.720.30">
    <property type="entry name" value="SAP domain"/>
    <property type="match status" value="1"/>
</dbReference>
<dbReference type="Pfam" id="PF02037">
    <property type="entry name" value="SAP"/>
    <property type="match status" value="1"/>
</dbReference>
<dbReference type="Pfam" id="PF02735">
    <property type="entry name" value="Ku"/>
    <property type="match status" value="1"/>
</dbReference>
<dbReference type="InParanoid" id="A0A2V0NNS8"/>
<evidence type="ECO:0000256" key="6">
    <source>
        <dbReference type="ARBA" id="ARBA00022840"/>
    </source>
</evidence>
<keyword evidence="7" id="KW-0238">DNA-binding</keyword>
<dbReference type="GO" id="GO:0003690">
    <property type="term" value="F:double-stranded DNA binding"/>
    <property type="evidence" value="ECO:0007669"/>
    <property type="project" value="TreeGrafter"/>
</dbReference>
<keyword evidence="14" id="KW-1185">Reference proteome</keyword>
<evidence type="ECO:0000256" key="4">
    <source>
        <dbReference type="ARBA" id="ARBA00022801"/>
    </source>
</evidence>
<evidence type="ECO:0000256" key="7">
    <source>
        <dbReference type="ARBA" id="ARBA00023125"/>
    </source>
</evidence>
<dbReference type="GO" id="GO:0006303">
    <property type="term" value="P:double-strand break repair via nonhomologous end joining"/>
    <property type="evidence" value="ECO:0007669"/>
    <property type="project" value="InterPro"/>
</dbReference>
<dbReference type="STRING" id="307507.A0A2V0NNS8"/>
<proteinExistence type="predicted"/>
<dbReference type="InterPro" id="IPR036361">
    <property type="entry name" value="SAP_dom_sf"/>
</dbReference>
<dbReference type="GO" id="GO:0006310">
    <property type="term" value="P:DNA recombination"/>
    <property type="evidence" value="ECO:0007669"/>
    <property type="project" value="UniProtKB-KW"/>
</dbReference>
<dbReference type="Proteomes" id="UP000247498">
    <property type="component" value="Unassembled WGS sequence"/>
</dbReference>
<dbReference type="FunCoup" id="A0A2V0NNS8">
    <property type="interactions" value="2040"/>
</dbReference>
<dbReference type="AlphaFoldDB" id="A0A2V0NNS8"/>
<evidence type="ECO:0000313" key="13">
    <source>
        <dbReference type="EMBL" id="GBF89248.1"/>
    </source>
</evidence>
<dbReference type="SUPFAM" id="SSF68906">
    <property type="entry name" value="SAP domain"/>
    <property type="match status" value="1"/>
</dbReference>
<evidence type="ECO:0000256" key="5">
    <source>
        <dbReference type="ARBA" id="ARBA00022806"/>
    </source>
</evidence>
<dbReference type="SMART" id="SM00513">
    <property type="entry name" value="SAP"/>
    <property type="match status" value="1"/>
</dbReference>
<evidence type="ECO:0000256" key="9">
    <source>
        <dbReference type="ARBA" id="ARBA00023204"/>
    </source>
</evidence>
<dbReference type="InterPro" id="IPR006165">
    <property type="entry name" value="Ku70"/>
</dbReference>
<dbReference type="GO" id="GO:0004386">
    <property type="term" value="F:helicase activity"/>
    <property type="evidence" value="ECO:0007669"/>
    <property type="project" value="UniProtKB-KW"/>
</dbReference>
<dbReference type="Gene3D" id="3.40.50.410">
    <property type="entry name" value="von Willebrand factor, type A domain"/>
    <property type="match status" value="1"/>
</dbReference>
<keyword evidence="5 13" id="KW-0347">Helicase</keyword>
<dbReference type="SUPFAM" id="SSF53300">
    <property type="entry name" value="vWA-like"/>
    <property type="match status" value="1"/>
</dbReference>
<feature type="region of interest" description="Disordered" evidence="11">
    <location>
        <begin position="226"/>
        <end position="251"/>
    </location>
</feature>
<dbReference type="InterPro" id="IPR005161">
    <property type="entry name" value="Ku_N"/>
</dbReference>
<dbReference type="SMART" id="SM00559">
    <property type="entry name" value="Ku78"/>
    <property type="match status" value="1"/>
</dbReference>
<feature type="compositionally biased region" description="Acidic residues" evidence="11">
    <location>
        <begin position="231"/>
        <end position="242"/>
    </location>
</feature>
<dbReference type="GO" id="GO:0043564">
    <property type="term" value="C:Ku70:Ku80 complex"/>
    <property type="evidence" value="ECO:0007669"/>
    <property type="project" value="InterPro"/>
</dbReference>
<dbReference type="PROSITE" id="PS50800">
    <property type="entry name" value="SAP"/>
    <property type="match status" value="1"/>
</dbReference>
<dbReference type="GO" id="GO:0042162">
    <property type="term" value="F:telomeric DNA binding"/>
    <property type="evidence" value="ECO:0007669"/>
    <property type="project" value="InterPro"/>
</dbReference>
<keyword evidence="4" id="KW-0378">Hydrolase</keyword>
<dbReference type="GO" id="GO:0016787">
    <property type="term" value="F:hydrolase activity"/>
    <property type="evidence" value="ECO:0007669"/>
    <property type="project" value="UniProtKB-KW"/>
</dbReference>
<dbReference type="GO" id="GO:0000723">
    <property type="term" value="P:telomere maintenance"/>
    <property type="evidence" value="ECO:0007669"/>
    <property type="project" value="InterPro"/>
</dbReference>
<comment type="caution">
    <text evidence="13">The sequence shown here is derived from an EMBL/GenBank/DDBJ whole genome shotgun (WGS) entry which is preliminary data.</text>
</comment>
<dbReference type="PANTHER" id="PTHR12604">
    <property type="entry name" value="KU AUTOANTIGEN DNA HELICASE"/>
    <property type="match status" value="1"/>
</dbReference>
<dbReference type="InterPro" id="IPR003034">
    <property type="entry name" value="SAP_dom"/>
</dbReference>
<feature type="domain" description="SAP" evidence="12">
    <location>
        <begin position="530"/>
        <end position="564"/>
    </location>
</feature>
<sequence>MADNEYYNPEGMEGEDAEGADDFHYEPSKQAVMVLIDAAPDMLKPAPGGAEGEPPRSYLRVAVEAVASILRWRIQHAPNDELGVIFYGAGRTNVDAAFEGVHELVALNVPDVAAIHRLGEFTDDVFRDEVGTKAGLDAANCLRFGLWAARERLSTRTKNSKTTYRRVFLFTCNEDPLAGRPQASGPLEQRLEDLHHQRTWLDVFPLLALARPFDMGRFWNHAIQVSRGREDESEGEEGDPDDGGGAPSAALPAYYRHSDLSSYMDDIRARTSPARANVKLEMSFPGGLRIAVKMLALLRPGAKPKRIRVTRDEYQEVKSSAALVHPAGNLLSEARKRAIHFKTKSNTDRMPRAVFDNSELEAVRSPRPAGLALLGFKPASALAPRHTLATARFVYPDERRGRGSTAAFVALHKAMIDADKIAIARLVMRAGNAPSLVALLPQAEEKLALHTQFESLDDQPPPRDATLPDPDFIAAAAPLAEAFSDAVYGPGGAGPAGKTAGVKRKAEPAPHTADAYAEFDWATLAGQDKLSRLTNDQLKVYLRYHNLPLSGKKADFIARITNHVLANAV</sequence>
<dbReference type="InterPro" id="IPR006164">
    <property type="entry name" value="DNA_bd_Ku70/Ku80"/>
</dbReference>
<dbReference type="OrthoDB" id="3249161at2759"/>
<organism evidence="13 14">
    <name type="scientific">Raphidocelis subcapitata</name>
    <dbReference type="NCBI Taxonomy" id="307507"/>
    <lineage>
        <taxon>Eukaryota</taxon>
        <taxon>Viridiplantae</taxon>
        <taxon>Chlorophyta</taxon>
        <taxon>core chlorophytes</taxon>
        <taxon>Chlorophyceae</taxon>
        <taxon>CS clade</taxon>
        <taxon>Sphaeropleales</taxon>
        <taxon>Selenastraceae</taxon>
        <taxon>Raphidocelis</taxon>
    </lineage>
</organism>
<keyword evidence="6" id="KW-0067">ATP-binding</keyword>
<dbReference type="SUPFAM" id="SSF100939">
    <property type="entry name" value="SPOC domain-like"/>
    <property type="match status" value="1"/>
</dbReference>
<keyword evidence="9" id="KW-0234">DNA repair</keyword>
<evidence type="ECO:0000256" key="2">
    <source>
        <dbReference type="ARBA" id="ARBA00022741"/>
    </source>
</evidence>
<evidence type="ECO:0000256" key="8">
    <source>
        <dbReference type="ARBA" id="ARBA00023172"/>
    </source>
</evidence>
<evidence type="ECO:0000256" key="3">
    <source>
        <dbReference type="ARBA" id="ARBA00022763"/>
    </source>
</evidence>
<gene>
    <name evidence="13" type="ORF">Rsub_02125</name>
</gene>
<evidence type="ECO:0000313" key="14">
    <source>
        <dbReference type="Proteomes" id="UP000247498"/>
    </source>
</evidence>
<dbReference type="PANTHER" id="PTHR12604:SF2">
    <property type="entry name" value="X-RAY REPAIR CROSS-COMPLEMENTING PROTEIN 6"/>
    <property type="match status" value="1"/>
</dbReference>
<accession>A0A2V0NNS8</accession>
<keyword evidence="3" id="KW-0227">DNA damage</keyword>
<dbReference type="Pfam" id="PF03731">
    <property type="entry name" value="Ku_N"/>
    <property type="match status" value="1"/>
</dbReference>
<keyword evidence="8" id="KW-0233">DNA recombination</keyword>
<keyword evidence="10" id="KW-0539">Nucleus</keyword>
<dbReference type="GO" id="GO:0005524">
    <property type="term" value="F:ATP binding"/>
    <property type="evidence" value="ECO:0007669"/>
    <property type="project" value="UniProtKB-KW"/>
</dbReference>
<dbReference type="InterPro" id="IPR016194">
    <property type="entry name" value="SPOC-like_C_dom_sf"/>
</dbReference>
<dbReference type="PIRSF" id="PIRSF003033">
    <property type="entry name" value="Ku70"/>
    <property type="match status" value="1"/>
</dbReference>
<dbReference type="Gene3D" id="4.10.970.10">
    <property type="entry name" value="Ku70, bridge and pillars"/>
    <property type="match status" value="1"/>
</dbReference>
<dbReference type="InterPro" id="IPR027388">
    <property type="entry name" value="Ku70_bridge/pillars_dom_sf"/>
</dbReference>
<feature type="region of interest" description="Disordered" evidence="11">
    <location>
        <begin position="1"/>
        <end position="22"/>
    </location>
</feature>
<evidence type="ECO:0000259" key="12">
    <source>
        <dbReference type="PROSITE" id="PS50800"/>
    </source>
</evidence>
<dbReference type="Gene3D" id="2.40.290.10">
    <property type="match status" value="1"/>
</dbReference>
<comment type="subcellular location">
    <subcellularLocation>
        <location evidence="1">Nucleus</location>
    </subcellularLocation>
</comment>
<evidence type="ECO:0000256" key="10">
    <source>
        <dbReference type="ARBA" id="ARBA00023242"/>
    </source>
</evidence>
<reference evidence="13 14" key="1">
    <citation type="journal article" date="2018" name="Sci. Rep.">
        <title>Raphidocelis subcapitata (=Pseudokirchneriella subcapitata) provides an insight into genome evolution and environmental adaptations in the Sphaeropleales.</title>
        <authorList>
            <person name="Suzuki S."/>
            <person name="Yamaguchi H."/>
            <person name="Nakajima N."/>
            <person name="Kawachi M."/>
        </authorList>
    </citation>
    <scope>NUCLEOTIDE SEQUENCE [LARGE SCALE GENOMIC DNA]</scope>
    <source>
        <strain evidence="13 14">NIES-35</strain>
    </source>
</reference>
<evidence type="ECO:0000256" key="1">
    <source>
        <dbReference type="ARBA" id="ARBA00004123"/>
    </source>
</evidence>
<dbReference type="EMBL" id="BDRX01000009">
    <property type="protein sequence ID" value="GBF89248.1"/>
    <property type="molecule type" value="Genomic_DNA"/>
</dbReference>
<keyword evidence="2" id="KW-0547">Nucleotide-binding</keyword>
<dbReference type="InterPro" id="IPR036465">
    <property type="entry name" value="vWFA_dom_sf"/>
</dbReference>